<feature type="region of interest" description="Disordered" evidence="1">
    <location>
        <begin position="1"/>
        <end position="37"/>
    </location>
</feature>
<organism evidence="2 3">
    <name type="scientific">Chara braunii</name>
    <name type="common">Braun's stonewort</name>
    <dbReference type="NCBI Taxonomy" id="69332"/>
    <lineage>
        <taxon>Eukaryota</taxon>
        <taxon>Viridiplantae</taxon>
        <taxon>Streptophyta</taxon>
        <taxon>Charophyceae</taxon>
        <taxon>Charales</taxon>
        <taxon>Characeae</taxon>
        <taxon>Chara</taxon>
    </lineage>
</organism>
<dbReference type="AlphaFoldDB" id="A0A388KNY1"/>
<keyword evidence="3" id="KW-1185">Reference proteome</keyword>
<feature type="non-terminal residue" evidence="2">
    <location>
        <position position="1"/>
    </location>
</feature>
<name>A0A388KNY1_CHABU</name>
<evidence type="ECO:0000313" key="3">
    <source>
        <dbReference type="Proteomes" id="UP000265515"/>
    </source>
</evidence>
<evidence type="ECO:0000256" key="1">
    <source>
        <dbReference type="SAM" id="MobiDB-lite"/>
    </source>
</evidence>
<dbReference type="Gramene" id="GBG71754">
    <property type="protein sequence ID" value="GBG71754"/>
    <property type="gene ID" value="CBR_g9162"/>
</dbReference>
<dbReference type="EMBL" id="BFEA01000153">
    <property type="protein sequence ID" value="GBG71754.1"/>
    <property type="molecule type" value="Genomic_DNA"/>
</dbReference>
<feature type="region of interest" description="Disordered" evidence="1">
    <location>
        <begin position="99"/>
        <end position="148"/>
    </location>
</feature>
<sequence length="148" mass="15946">GQGLPGQPSVAEPRQEPPMGRAILEPEEARAQRQAEKEAFEFRAPTELATLPVAAAGPVVPLTVEEGLPPSSSEPAQGSAEESMGMLLEAVHTLQEEVSLFSPEQRIEEPLEREMGIEEEGAIEGRLQRIGTPKYGPDEIEKQPMAAP</sequence>
<reference evidence="2 3" key="1">
    <citation type="journal article" date="2018" name="Cell">
        <title>The Chara Genome: Secondary Complexity and Implications for Plant Terrestrialization.</title>
        <authorList>
            <person name="Nishiyama T."/>
            <person name="Sakayama H."/>
            <person name="Vries J.D."/>
            <person name="Buschmann H."/>
            <person name="Saint-Marcoux D."/>
            <person name="Ullrich K.K."/>
            <person name="Haas F.B."/>
            <person name="Vanderstraeten L."/>
            <person name="Becker D."/>
            <person name="Lang D."/>
            <person name="Vosolsobe S."/>
            <person name="Rombauts S."/>
            <person name="Wilhelmsson P.K.I."/>
            <person name="Janitza P."/>
            <person name="Kern R."/>
            <person name="Heyl A."/>
            <person name="Rumpler F."/>
            <person name="Villalobos L.I.A.C."/>
            <person name="Clay J.M."/>
            <person name="Skokan R."/>
            <person name="Toyoda A."/>
            <person name="Suzuki Y."/>
            <person name="Kagoshima H."/>
            <person name="Schijlen E."/>
            <person name="Tajeshwar N."/>
            <person name="Catarino B."/>
            <person name="Hetherington A.J."/>
            <person name="Saltykova A."/>
            <person name="Bonnot C."/>
            <person name="Breuninger H."/>
            <person name="Symeonidi A."/>
            <person name="Radhakrishnan G.V."/>
            <person name="Van Nieuwerburgh F."/>
            <person name="Deforce D."/>
            <person name="Chang C."/>
            <person name="Karol K.G."/>
            <person name="Hedrich R."/>
            <person name="Ulvskov P."/>
            <person name="Glockner G."/>
            <person name="Delwiche C.F."/>
            <person name="Petrasek J."/>
            <person name="Van de Peer Y."/>
            <person name="Friml J."/>
            <person name="Beilby M."/>
            <person name="Dolan L."/>
            <person name="Kohara Y."/>
            <person name="Sugano S."/>
            <person name="Fujiyama A."/>
            <person name="Delaux P.-M."/>
            <person name="Quint M."/>
            <person name="TheiBen G."/>
            <person name="Hagemann M."/>
            <person name="Harholt J."/>
            <person name="Dunand C."/>
            <person name="Zachgo S."/>
            <person name="Langdale J."/>
            <person name="Maumus F."/>
            <person name="Straeten D.V.D."/>
            <person name="Gould S.B."/>
            <person name="Rensing S.A."/>
        </authorList>
    </citation>
    <scope>NUCLEOTIDE SEQUENCE [LARGE SCALE GENOMIC DNA]</scope>
    <source>
        <strain evidence="2 3">S276</strain>
    </source>
</reference>
<feature type="compositionally biased region" description="Basic and acidic residues" evidence="1">
    <location>
        <begin position="105"/>
        <end position="116"/>
    </location>
</feature>
<dbReference type="Proteomes" id="UP000265515">
    <property type="component" value="Unassembled WGS sequence"/>
</dbReference>
<protein>
    <submittedName>
        <fullName evidence="2">Uncharacterized protein</fullName>
    </submittedName>
</protein>
<comment type="caution">
    <text evidence="2">The sequence shown here is derived from an EMBL/GenBank/DDBJ whole genome shotgun (WGS) entry which is preliminary data.</text>
</comment>
<proteinExistence type="predicted"/>
<accession>A0A388KNY1</accession>
<evidence type="ECO:0000313" key="2">
    <source>
        <dbReference type="EMBL" id="GBG71754.1"/>
    </source>
</evidence>
<gene>
    <name evidence="2" type="ORF">CBR_g9162</name>
</gene>
<feature type="compositionally biased region" description="Basic and acidic residues" evidence="1">
    <location>
        <begin position="27"/>
        <end position="37"/>
    </location>
</feature>